<evidence type="ECO:0000256" key="1">
    <source>
        <dbReference type="ARBA" id="ARBA00004948"/>
    </source>
</evidence>
<dbReference type="Gene3D" id="3.40.1190.20">
    <property type="match status" value="1"/>
</dbReference>
<dbReference type="EC" id="2.7.1.49" evidence="2"/>
<evidence type="ECO:0000313" key="4">
    <source>
        <dbReference type="EMBL" id="GAA5176774.1"/>
    </source>
</evidence>
<keyword evidence="4" id="KW-0418">Kinase</keyword>
<dbReference type="GO" id="GO:0016301">
    <property type="term" value="F:kinase activity"/>
    <property type="evidence" value="ECO:0007669"/>
    <property type="project" value="UniProtKB-KW"/>
</dbReference>
<dbReference type="PANTHER" id="PTHR20858">
    <property type="entry name" value="PHOSPHOMETHYLPYRIMIDINE KINASE"/>
    <property type="match status" value="1"/>
</dbReference>
<proteinExistence type="predicted"/>
<dbReference type="EMBL" id="BAABKI010000023">
    <property type="protein sequence ID" value="GAA5176774.1"/>
    <property type="molecule type" value="Genomic_DNA"/>
</dbReference>
<keyword evidence="4" id="KW-0808">Transferase</keyword>
<protein>
    <recommendedName>
        <fullName evidence="2">hydroxymethylpyrimidine kinase</fullName>
        <ecNumber evidence="2">2.7.1.49</ecNumber>
    </recommendedName>
</protein>
<organism evidence="4 5">
    <name type="scientific">Modicisalibacter zincidurans</name>
    <dbReference type="NCBI Taxonomy" id="1178777"/>
    <lineage>
        <taxon>Bacteria</taxon>
        <taxon>Pseudomonadati</taxon>
        <taxon>Pseudomonadota</taxon>
        <taxon>Gammaproteobacteria</taxon>
        <taxon>Oceanospirillales</taxon>
        <taxon>Halomonadaceae</taxon>
        <taxon>Modicisalibacter</taxon>
    </lineage>
</organism>
<comment type="caution">
    <text evidence="4">The sequence shown here is derived from an EMBL/GenBank/DDBJ whole genome shotgun (WGS) entry which is preliminary data.</text>
</comment>
<dbReference type="CDD" id="cd01169">
    <property type="entry name" value="HMPP_kinase"/>
    <property type="match status" value="1"/>
</dbReference>
<dbReference type="RefSeq" id="WP_031384953.1">
    <property type="nucleotide sequence ID" value="NZ_BAABKI010000023.1"/>
</dbReference>
<dbReference type="InterPro" id="IPR029056">
    <property type="entry name" value="Ribokinase-like"/>
</dbReference>
<comment type="pathway">
    <text evidence="1">Cofactor biosynthesis; thiamine diphosphate biosynthesis.</text>
</comment>
<evidence type="ECO:0000256" key="2">
    <source>
        <dbReference type="ARBA" id="ARBA00012135"/>
    </source>
</evidence>
<dbReference type="SUPFAM" id="SSF53613">
    <property type="entry name" value="Ribokinase-like"/>
    <property type="match status" value="1"/>
</dbReference>
<dbReference type="Pfam" id="PF08543">
    <property type="entry name" value="Phos_pyr_kin"/>
    <property type="match status" value="1"/>
</dbReference>
<evidence type="ECO:0000259" key="3">
    <source>
        <dbReference type="Pfam" id="PF08543"/>
    </source>
</evidence>
<reference evidence="5" key="1">
    <citation type="journal article" date="2019" name="Int. J. Syst. Evol. Microbiol.">
        <title>The Global Catalogue of Microorganisms (GCM) 10K type strain sequencing project: providing services to taxonomists for standard genome sequencing and annotation.</title>
        <authorList>
            <consortium name="The Broad Institute Genomics Platform"/>
            <consortium name="The Broad Institute Genome Sequencing Center for Infectious Disease"/>
            <person name="Wu L."/>
            <person name="Ma J."/>
        </authorList>
    </citation>
    <scope>NUCLEOTIDE SEQUENCE [LARGE SCALE GENOMIC DNA]</scope>
    <source>
        <strain evidence="5">JCM 18472</strain>
    </source>
</reference>
<keyword evidence="5" id="KW-1185">Reference proteome</keyword>
<dbReference type="Proteomes" id="UP001500074">
    <property type="component" value="Unassembled WGS sequence"/>
</dbReference>
<dbReference type="InterPro" id="IPR013749">
    <property type="entry name" value="PM/HMP-P_kinase-1"/>
</dbReference>
<accession>A0ABP9RFL2</accession>
<evidence type="ECO:0000313" key="5">
    <source>
        <dbReference type="Proteomes" id="UP001500074"/>
    </source>
</evidence>
<gene>
    <name evidence="4" type="ORF">GCM10023342_23060</name>
</gene>
<sequence length="277" mass="29701">MHDAKLPVVLALGGHDPTGGAGLIADGEAIAACGGWALTVPTSLTVQTTRDVLRVMPCPGDSVRDMVWPLLDEFEIAAIKVGLIAAEQTLDAVEDVIRACPGVPVVIDPVLSAGGGSELSSRELVDDLRRRLLPLVDVLTPNRRELARLAGNQSEDVERVVELLSLGCQALLITATDEPVPGTAADQVVHTLHTPDSSRQWQWPRLANHYHGSGCTLASALAARLAAGERLVSACEQAQRFAWHSLRHGWRPGGNGQVLPRRLWQQPTPFTVEEDSL</sequence>
<feature type="domain" description="Pyridoxamine kinase/Phosphomethylpyrimidine kinase" evidence="3">
    <location>
        <begin position="16"/>
        <end position="253"/>
    </location>
</feature>
<dbReference type="InterPro" id="IPR004399">
    <property type="entry name" value="HMP/HMP-P_kinase_dom"/>
</dbReference>
<name>A0ABP9RFL2_9GAMM</name>
<dbReference type="PANTHER" id="PTHR20858:SF17">
    <property type="entry name" value="HYDROXYMETHYLPYRIMIDINE_PHOSPHOMETHYLPYRIMIDINE KINASE THI20-RELATED"/>
    <property type="match status" value="1"/>
</dbReference>